<feature type="region of interest" description="Disordered" evidence="1">
    <location>
        <begin position="148"/>
        <end position="167"/>
    </location>
</feature>
<keyword evidence="3" id="KW-1185">Reference proteome</keyword>
<evidence type="ECO:0008006" key="4">
    <source>
        <dbReference type="Google" id="ProtNLM"/>
    </source>
</evidence>
<dbReference type="OrthoDB" id="416454at2759"/>
<dbReference type="EMBL" id="QRBI01000106">
    <property type="protein sequence ID" value="RMC12914.1"/>
    <property type="molecule type" value="Genomic_DNA"/>
</dbReference>
<dbReference type="Proteomes" id="UP000269221">
    <property type="component" value="Unassembled WGS sequence"/>
</dbReference>
<proteinExistence type="predicted"/>
<dbReference type="STRING" id="333673.A0A3M0KNT2"/>
<name>A0A3M0KNT2_HIRRU</name>
<evidence type="ECO:0000313" key="2">
    <source>
        <dbReference type="EMBL" id="RMC12914.1"/>
    </source>
</evidence>
<sequence length="167" mass="18135">MPYGMCRTNQGIRPRHCGSVKGRSCLTNSVSFHGKTLCFVDEEKSVLVFYLDFDTISHSILLEKLAVPGLDGNSCINHWVKNWLDGWAQSGGGEWSSSSWWMVTSGIPQDSVLEPVLLNVFIDVLEEGIKHILSQFLHGSRLGGNAGGQEGSAVGSTGWTSGLRPVV</sequence>
<dbReference type="PANTHER" id="PTHR33332">
    <property type="entry name" value="REVERSE TRANSCRIPTASE DOMAIN-CONTAINING PROTEIN"/>
    <property type="match status" value="1"/>
</dbReference>
<reference evidence="2 3" key="1">
    <citation type="submission" date="2018-07" db="EMBL/GenBank/DDBJ databases">
        <title>A high quality draft genome assembly of the barn swallow (H. rustica rustica).</title>
        <authorList>
            <person name="Formenti G."/>
            <person name="Chiara M."/>
            <person name="Poveda L."/>
            <person name="Francoijs K.-J."/>
            <person name="Bonisoli-Alquati A."/>
            <person name="Canova L."/>
            <person name="Gianfranceschi L."/>
            <person name="Horner D.S."/>
            <person name="Saino N."/>
        </authorList>
    </citation>
    <scope>NUCLEOTIDE SEQUENCE [LARGE SCALE GENOMIC DNA]</scope>
    <source>
        <strain evidence="2">Chelidonia</strain>
        <tissue evidence="2">Blood</tissue>
    </source>
</reference>
<organism evidence="2 3">
    <name type="scientific">Hirundo rustica rustica</name>
    <dbReference type="NCBI Taxonomy" id="333673"/>
    <lineage>
        <taxon>Eukaryota</taxon>
        <taxon>Metazoa</taxon>
        <taxon>Chordata</taxon>
        <taxon>Craniata</taxon>
        <taxon>Vertebrata</taxon>
        <taxon>Euteleostomi</taxon>
        <taxon>Archelosauria</taxon>
        <taxon>Archosauria</taxon>
        <taxon>Dinosauria</taxon>
        <taxon>Saurischia</taxon>
        <taxon>Theropoda</taxon>
        <taxon>Coelurosauria</taxon>
        <taxon>Aves</taxon>
        <taxon>Neognathae</taxon>
        <taxon>Neoaves</taxon>
        <taxon>Telluraves</taxon>
        <taxon>Australaves</taxon>
        <taxon>Passeriformes</taxon>
        <taxon>Sylvioidea</taxon>
        <taxon>Hirundinidae</taxon>
        <taxon>Hirundo</taxon>
    </lineage>
</organism>
<protein>
    <recommendedName>
        <fullName evidence="4">Reverse transcriptase domain-containing protein</fullName>
    </recommendedName>
</protein>
<evidence type="ECO:0000256" key="1">
    <source>
        <dbReference type="SAM" id="MobiDB-lite"/>
    </source>
</evidence>
<evidence type="ECO:0000313" key="3">
    <source>
        <dbReference type="Proteomes" id="UP000269221"/>
    </source>
</evidence>
<gene>
    <name evidence="2" type="ORF">DUI87_10441</name>
</gene>
<comment type="caution">
    <text evidence="2">The sequence shown here is derived from an EMBL/GenBank/DDBJ whole genome shotgun (WGS) entry which is preliminary data.</text>
</comment>
<dbReference type="AlphaFoldDB" id="A0A3M0KNT2"/>
<accession>A0A3M0KNT2</accession>